<gene>
    <name evidence="2" type="ORF">PGTUg99_036599</name>
</gene>
<dbReference type="EMBL" id="VDEP01000337">
    <property type="protein sequence ID" value="KAA1102845.1"/>
    <property type="molecule type" value="Genomic_DNA"/>
</dbReference>
<evidence type="ECO:0000313" key="2">
    <source>
        <dbReference type="EMBL" id="KAA1102845.1"/>
    </source>
</evidence>
<name>A0A5B0PMH1_PUCGR</name>
<organism evidence="2 3">
    <name type="scientific">Puccinia graminis f. sp. tritici</name>
    <dbReference type="NCBI Taxonomy" id="56615"/>
    <lineage>
        <taxon>Eukaryota</taxon>
        <taxon>Fungi</taxon>
        <taxon>Dikarya</taxon>
        <taxon>Basidiomycota</taxon>
        <taxon>Pucciniomycotina</taxon>
        <taxon>Pucciniomycetes</taxon>
        <taxon>Pucciniales</taxon>
        <taxon>Pucciniaceae</taxon>
        <taxon>Puccinia</taxon>
    </lineage>
</organism>
<dbReference type="AlphaFoldDB" id="A0A5B0PMH1"/>
<dbReference type="InterPro" id="IPR046496">
    <property type="entry name" value="DUF6589"/>
</dbReference>
<accession>A0A5B0PMH1</accession>
<comment type="caution">
    <text evidence="2">The sequence shown here is derived from an EMBL/GenBank/DDBJ whole genome shotgun (WGS) entry which is preliminary data.</text>
</comment>
<proteinExistence type="predicted"/>
<sequence length="518" mass="59266">MTPKEFIMEFLCSSDSDLASRRRFWATENGWDGTMDLVRVVRSKFRATSEGEKRWQEYIQEEAIEILTRQVPRQGMYPMGTFQSANSVEPEFFSNRSRAERDHILRTEDTPFLYSIIRGMLINGTQVYSTAQPLTGDELDDMESSIPEDEARLLEEDGITYVKNKDRVDFVSQRAHRLAITICSMVSFARNRRHNSLQLQNAVRFLACGVSERMNEYLHYLGLTSSRQTAIAALKTLTGHAEEHLTSVMSLDPKDPNFGPFICLDNLDMEEKVHMSSVGHRSMMFHGTWGYVQLPSRKLLDTLDRSSLNLTAYQRAINQLPSMTLDPELWMPSTEDDAHYKLVWKSQIARVLKEYIAVPSSTHGAIALDPPVLEQISCEKPTIHMFKLMDESDNSAEGIGQVLESIRRQSGVEPEEFFSRLQPMDGDLGTCQNFNSLRDIRYPSDDPQNNLNNTVFQLGCSHTLWNIAQTIFTTHFGNTSNEEDLGAWRTLSALGIPPEKVVQKKHQKRWSRRKIIQP</sequence>
<dbReference type="Proteomes" id="UP000325313">
    <property type="component" value="Unassembled WGS sequence"/>
</dbReference>
<dbReference type="Pfam" id="PF20231">
    <property type="entry name" value="DUF6589"/>
    <property type="match status" value="1"/>
</dbReference>
<evidence type="ECO:0000259" key="1">
    <source>
        <dbReference type="Pfam" id="PF20231"/>
    </source>
</evidence>
<reference evidence="2 3" key="1">
    <citation type="submission" date="2019-05" db="EMBL/GenBank/DDBJ databases">
        <title>Emergence of the Ug99 lineage of the wheat stem rust pathogen through somatic hybridization.</title>
        <authorList>
            <person name="Li F."/>
            <person name="Upadhyaya N.M."/>
            <person name="Sperschneider J."/>
            <person name="Matny O."/>
            <person name="Nguyen-Phuc H."/>
            <person name="Mago R."/>
            <person name="Raley C."/>
            <person name="Miller M.E."/>
            <person name="Silverstein K.A.T."/>
            <person name="Henningsen E."/>
            <person name="Hirsch C.D."/>
            <person name="Visser B."/>
            <person name="Pretorius Z.A."/>
            <person name="Steffenson B.J."/>
            <person name="Schwessinger B."/>
            <person name="Dodds P.N."/>
            <person name="Figueroa M."/>
        </authorList>
    </citation>
    <scope>NUCLEOTIDE SEQUENCE [LARGE SCALE GENOMIC DNA]</scope>
    <source>
        <strain evidence="2 3">Ug99</strain>
    </source>
</reference>
<feature type="domain" description="DUF6589" evidence="1">
    <location>
        <begin position="323"/>
        <end position="504"/>
    </location>
</feature>
<evidence type="ECO:0000313" key="3">
    <source>
        <dbReference type="Proteomes" id="UP000325313"/>
    </source>
</evidence>
<protein>
    <recommendedName>
        <fullName evidence="1">DUF6589 domain-containing protein</fullName>
    </recommendedName>
</protein>